<sequence>MGLFGTFILKIVIAYHTRAPGLGKAMMGKVVDPLTDKVPTGLLELARLAGILAKRCIDISSTIGTSNGPW</sequence>
<accession>A0AAD1KPF1</accession>
<dbReference type="RefSeq" id="WP_002526685.1">
    <property type="nucleotide sequence ID" value="NZ_BJEN01000001.1"/>
</dbReference>
<reference evidence="1" key="1">
    <citation type="submission" date="2021-06" db="EMBL/GenBank/DDBJ databases">
        <title>Genome sequence of Cutibacterium modestum strain KB17-24694.</title>
        <authorList>
            <person name="Dekio I."/>
            <person name="Asahina A."/>
            <person name="Nishida M."/>
        </authorList>
    </citation>
    <scope>NUCLEOTIDE SEQUENCE</scope>
    <source>
        <strain evidence="1">KB17-24694</strain>
    </source>
</reference>
<evidence type="ECO:0000313" key="1">
    <source>
        <dbReference type="EMBL" id="BCY24992.1"/>
    </source>
</evidence>
<gene>
    <name evidence="1" type="ORF">KB1_09820</name>
</gene>
<dbReference type="Proteomes" id="UP000825072">
    <property type="component" value="Chromosome 1"/>
</dbReference>
<dbReference type="EMBL" id="AP024747">
    <property type="protein sequence ID" value="BCY24992.1"/>
    <property type="molecule type" value="Genomic_DNA"/>
</dbReference>
<organism evidence="1 2">
    <name type="scientific">Cutibacterium modestum</name>
    <dbReference type="NCBI Taxonomy" id="2559073"/>
    <lineage>
        <taxon>Bacteria</taxon>
        <taxon>Bacillati</taxon>
        <taxon>Actinomycetota</taxon>
        <taxon>Actinomycetes</taxon>
        <taxon>Propionibacteriales</taxon>
        <taxon>Propionibacteriaceae</taxon>
        <taxon>Cutibacterium</taxon>
    </lineage>
</organism>
<name>A0AAD1KPF1_9ACTN</name>
<protein>
    <submittedName>
        <fullName evidence="1">Uncharacterized protein</fullName>
    </submittedName>
</protein>
<dbReference type="AlphaFoldDB" id="A0AAD1KPF1"/>
<evidence type="ECO:0000313" key="2">
    <source>
        <dbReference type="Proteomes" id="UP000825072"/>
    </source>
</evidence>
<proteinExistence type="predicted"/>
<dbReference type="GeneID" id="92880035"/>